<organism evidence="7 8">
    <name type="scientific">Ridgeia piscesae</name>
    <name type="common">Tubeworm</name>
    <dbReference type="NCBI Taxonomy" id="27915"/>
    <lineage>
        <taxon>Eukaryota</taxon>
        <taxon>Metazoa</taxon>
        <taxon>Spiralia</taxon>
        <taxon>Lophotrochozoa</taxon>
        <taxon>Annelida</taxon>
        <taxon>Polychaeta</taxon>
        <taxon>Sedentaria</taxon>
        <taxon>Canalipalpata</taxon>
        <taxon>Sabellida</taxon>
        <taxon>Siboglinidae</taxon>
        <taxon>Ridgeia</taxon>
    </lineage>
</organism>
<feature type="domain" description="Sushi" evidence="6">
    <location>
        <begin position="22"/>
        <end position="82"/>
    </location>
</feature>
<dbReference type="InterPro" id="IPR051277">
    <property type="entry name" value="SEZ6_CSMD_C4BPB_Regulators"/>
</dbReference>
<dbReference type="SUPFAM" id="SSF57535">
    <property type="entry name" value="Complement control module/SCR domain"/>
    <property type="match status" value="12"/>
</dbReference>
<feature type="domain" description="Sushi" evidence="6">
    <location>
        <begin position="323"/>
        <end position="379"/>
    </location>
</feature>
<dbReference type="Gene3D" id="2.10.70.10">
    <property type="entry name" value="Complement Module, domain 1"/>
    <property type="match status" value="12"/>
</dbReference>
<feature type="domain" description="Sushi" evidence="6">
    <location>
        <begin position="498"/>
        <end position="558"/>
    </location>
</feature>
<evidence type="ECO:0000256" key="4">
    <source>
        <dbReference type="PROSITE-ProRule" id="PRU00302"/>
    </source>
</evidence>
<feature type="domain" description="Sushi" evidence="6">
    <location>
        <begin position="559"/>
        <end position="617"/>
    </location>
</feature>
<proteinExistence type="predicted"/>
<dbReference type="InterPro" id="IPR035976">
    <property type="entry name" value="Sushi/SCR/CCP_sf"/>
</dbReference>
<feature type="disulfide bond" evidence="4">
    <location>
        <begin position="24"/>
        <end position="67"/>
    </location>
</feature>
<evidence type="ECO:0000313" key="8">
    <source>
        <dbReference type="Proteomes" id="UP001209878"/>
    </source>
</evidence>
<evidence type="ECO:0000256" key="2">
    <source>
        <dbReference type="ARBA" id="ARBA00022737"/>
    </source>
</evidence>
<evidence type="ECO:0000313" key="7">
    <source>
        <dbReference type="EMBL" id="KAK2189181.1"/>
    </source>
</evidence>
<keyword evidence="5" id="KW-1133">Transmembrane helix</keyword>
<keyword evidence="5" id="KW-0812">Transmembrane</keyword>
<dbReference type="EMBL" id="JAODUO010000112">
    <property type="protein sequence ID" value="KAK2189181.1"/>
    <property type="molecule type" value="Genomic_DNA"/>
</dbReference>
<dbReference type="InterPro" id="IPR000436">
    <property type="entry name" value="Sushi_SCR_CCP_dom"/>
</dbReference>
<feature type="domain" description="Sushi" evidence="6">
    <location>
        <begin position="145"/>
        <end position="203"/>
    </location>
</feature>
<keyword evidence="5" id="KW-0472">Membrane</keyword>
<keyword evidence="2" id="KW-0677">Repeat</keyword>
<protein>
    <recommendedName>
        <fullName evidence="6">Sushi domain-containing protein</fullName>
    </recommendedName>
</protein>
<dbReference type="Proteomes" id="UP001209878">
    <property type="component" value="Unassembled WGS sequence"/>
</dbReference>
<evidence type="ECO:0000259" key="6">
    <source>
        <dbReference type="PROSITE" id="PS50923"/>
    </source>
</evidence>
<comment type="caution">
    <text evidence="4">Lacks conserved residue(s) required for the propagation of feature annotation.</text>
</comment>
<dbReference type="AlphaFoldDB" id="A0AAD9P6R3"/>
<feature type="domain" description="Sushi" evidence="6">
    <location>
        <begin position="204"/>
        <end position="262"/>
    </location>
</feature>
<comment type="caution">
    <text evidence="7">The sequence shown here is derived from an EMBL/GenBank/DDBJ whole genome shotgun (WGS) entry which is preliminary data.</text>
</comment>
<keyword evidence="8" id="KW-1185">Reference proteome</keyword>
<dbReference type="SMART" id="SM00032">
    <property type="entry name" value="CCP"/>
    <property type="match status" value="12"/>
</dbReference>
<dbReference type="PANTHER" id="PTHR45656:SF4">
    <property type="entry name" value="PROTEIN CBR-CLEC-78"/>
    <property type="match status" value="1"/>
</dbReference>
<keyword evidence="4" id="KW-0768">Sushi</keyword>
<reference evidence="7" key="1">
    <citation type="journal article" date="2023" name="Mol. Biol. Evol.">
        <title>Third-Generation Sequencing Reveals the Adaptive Role of the Epigenome in Three Deep-Sea Polychaetes.</title>
        <authorList>
            <person name="Perez M."/>
            <person name="Aroh O."/>
            <person name="Sun Y."/>
            <person name="Lan Y."/>
            <person name="Juniper S.K."/>
            <person name="Young C.R."/>
            <person name="Angers B."/>
            <person name="Qian P.Y."/>
        </authorList>
    </citation>
    <scope>NUCLEOTIDE SEQUENCE</scope>
    <source>
        <strain evidence="7">R07B-5</strain>
    </source>
</reference>
<dbReference type="CDD" id="cd00033">
    <property type="entry name" value="CCP"/>
    <property type="match status" value="10"/>
</dbReference>
<feature type="domain" description="Sushi" evidence="6">
    <location>
        <begin position="677"/>
        <end position="736"/>
    </location>
</feature>
<evidence type="ECO:0000256" key="5">
    <source>
        <dbReference type="SAM" id="Phobius"/>
    </source>
</evidence>
<evidence type="ECO:0000256" key="3">
    <source>
        <dbReference type="ARBA" id="ARBA00023157"/>
    </source>
</evidence>
<feature type="domain" description="Sushi" evidence="6">
    <location>
        <begin position="618"/>
        <end position="676"/>
    </location>
</feature>
<dbReference type="Pfam" id="PF00084">
    <property type="entry name" value="Sushi"/>
    <property type="match status" value="9"/>
</dbReference>
<keyword evidence="3 4" id="KW-1015">Disulfide bond</keyword>
<feature type="domain" description="Sushi" evidence="6">
    <location>
        <begin position="83"/>
        <end position="144"/>
    </location>
</feature>
<feature type="disulfide bond" evidence="4">
    <location>
        <begin position="500"/>
        <end position="543"/>
    </location>
</feature>
<keyword evidence="1" id="KW-0732">Signal</keyword>
<sequence length="828" mass="90008">MVDIPTHPYIRHVNAQHVSTERLCPAVSLPAGTVLLHGAVPYTPDTVLQYKCAAGFELTGGQLQRLCRRDGQWTGDTPQCSAIKCPTLTSPNYTEVAFGDPDANDYNTTIVYKCTEGHDHLWGDLSRTCQGSKTWSGQEPFCRIVTCGPPAPIADATANTSAVAYMTKITYTCLPGFVHVSGQLTRQCQADGRWSGKPPSCRVVLCKPPPDVANTSLTTDGVRVNDTATYSCLPGYKLDTGSLIKVCDDTGHWQNDDPHCVEVHCGAPLDVTNASYLMRNGDKFGGKVVYSCNHGYERKTGEGFSRCQLNGEWTTPSLICEEVACGSPPPVKHAVVTYRSVRHGCAARYHCDVGYEGQEVDSECMVDGHWTSVSLNCTRVKCGAMSGEGSEVVQQTGSRYEDTVSLQCLAGHHVVRGSLLRTCLAEGVWSGTPLVCQQTRCGAPPNVAGGVVSVGNLTVGSEVTYEPQYGQRHVGGDLVRICGEDELWGGQQPVFEQITCPPIQVANDSKVVSLVSGFVVRSRVTYSCVPGYNMSTGTSTCHCLVTGNWSCGQPTCSKVTCGQPPTVAHARSVATGTTYLDRVTYTCESGYVSDGPQGALVCSRRGVWEGDESVCSEISCPTPELPFMATYNLTSVAYKSRVKYVCHQGYSIASGDEEITCQANGKWSGVTPKCERVECPRPPSVVNTTWSEDKKSLRRRRIIYRCLPRYNVVSGQPYKECGPRGLWVGVDLVCEDSGDEVKIFVPEDEPPKTKAERVMAAIGFKKVDKEPPNLAMGVIGAVMLVIPVLIVVVADFNTLRIHFRFMRSNLQNGYRRMFRRSTKVGPMS</sequence>
<feature type="domain" description="Sushi" evidence="6">
    <location>
        <begin position="263"/>
        <end position="322"/>
    </location>
</feature>
<dbReference type="PANTHER" id="PTHR45656">
    <property type="entry name" value="PROTEIN CBR-CLEC-78"/>
    <property type="match status" value="1"/>
</dbReference>
<accession>A0AAD9P6R3</accession>
<feature type="domain" description="Sushi" evidence="6">
    <location>
        <begin position="380"/>
        <end position="438"/>
    </location>
</feature>
<feature type="transmembrane region" description="Helical" evidence="5">
    <location>
        <begin position="774"/>
        <end position="797"/>
    </location>
</feature>
<name>A0AAD9P6R3_RIDPI</name>
<evidence type="ECO:0000256" key="1">
    <source>
        <dbReference type="ARBA" id="ARBA00022729"/>
    </source>
</evidence>
<gene>
    <name evidence="7" type="ORF">NP493_113g00000</name>
</gene>
<dbReference type="PROSITE" id="PS50923">
    <property type="entry name" value="SUSHI"/>
    <property type="match status" value="11"/>
</dbReference>